<evidence type="ECO:0000256" key="1">
    <source>
        <dbReference type="SAM" id="Phobius"/>
    </source>
</evidence>
<name>A0A2D0NBU5_FLAN2</name>
<dbReference type="EMBL" id="PDUD01000019">
    <property type="protein sequence ID" value="PHN05982.1"/>
    <property type="molecule type" value="Genomic_DNA"/>
</dbReference>
<evidence type="ECO:0000313" key="2">
    <source>
        <dbReference type="EMBL" id="PHN05982.1"/>
    </source>
</evidence>
<keyword evidence="3" id="KW-1185">Reference proteome</keyword>
<dbReference type="RefSeq" id="WP_099150575.1">
    <property type="nucleotide sequence ID" value="NZ_PDUD01000019.1"/>
</dbReference>
<proteinExistence type="predicted"/>
<keyword evidence="1" id="KW-0812">Transmembrane</keyword>
<protein>
    <recommendedName>
        <fullName evidence="4">NfeD-like C-terminal domain-containing protein</fullName>
    </recommendedName>
</protein>
<keyword evidence="1" id="KW-0472">Membrane</keyword>
<dbReference type="AlphaFoldDB" id="A0A2D0NBU5"/>
<sequence>MQELINILFWIGTIAGGLMVILLLISIFAGLEIGGDLDVIGDGDSPADAADGSFGIIKTLLTFVSVGSFTARAIFLNTSWSWPVATLSALISGIAAVLLLSWFFRWLLRNQEEGNWHLWQAEGKMGVVHVPIPPDGKGRIMVQIDDARREISARSQSGQAMGTHDKVLVVEAKEDHVIVAPME</sequence>
<comment type="caution">
    <text evidence="2">The sequence shown here is derived from an EMBL/GenBank/DDBJ whole genome shotgun (WGS) entry which is preliminary data.</text>
</comment>
<keyword evidence="1" id="KW-1133">Transmembrane helix</keyword>
<dbReference type="InterPro" id="IPR012340">
    <property type="entry name" value="NA-bd_OB-fold"/>
</dbReference>
<dbReference type="Gene3D" id="2.40.50.140">
    <property type="entry name" value="Nucleic acid-binding proteins"/>
    <property type="match status" value="1"/>
</dbReference>
<organism evidence="2 3">
    <name type="scientific">Flavilitoribacter nigricans (strain ATCC 23147 / DSM 23189 / NBRC 102662 / NCIMB 1420 / SS-2)</name>
    <name type="common">Lewinella nigricans</name>
    <dbReference type="NCBI Taxonomy" id="1122177"/>
    <lineage>
        <taxon>Bacteria</taxon>
        <taxon>Pseudomonadati</taxon>
        <taxon>Bacteroidota</taxon>
        <taxon>Saprospiria</taxon>
        <taxon>Saprospirales</taxon>
        <taxon>Lewinellaceae</taxon>
        <taxon>Flavilitoribacter</taxon>
    </lineage>
</organism>
<gene>
    <name evidence="2" type="ORF">CRP01_13490</name>
</gene>
<evidence type="ECO:0008006" key="4">
    <source>
        <dbReference type="Google" id="ProtNLM"/>
    </source>
</evidence>
<accession>A0A2D0NBU5</accession>
<evidence type="ECO:0000313" key="3">
    <source>
        <dbReference type="Proteomes" id="UP000223913"/>
    </source>
</evidence>
<feature type="transmembrane region" description="Helical" evidence="1">
    <location>
        <begin position="80"/>
        <end position="104"/>
    </location>
</feature>
<feature type="transmembrane region" description="Helical" evidence="1">
    <location>
        <begin position="7"/>
        <end position="29"/>
    </location>
</feature>
<dbReference type="Proteomes" id="UP000223913">
    <property type="component" value="Unassembled WGS sequence"/>
</dbReference>
<reference evidence="2 3" key="1">
    <citation type="submission" date="2017-10" db="EMBL/GenBank/DDBJ databases">
        <title>The draft genome sequence of Lewinella nigricans NBRC 102662.</title>
        <authorList>
            <person name="Wang K."/>
        </authorList>
    </citation>
    <scope>NUCLEOTIDE SEQUENCE [LARGE SCALE GENOMIC DNA]</scope>
    <source>
        <strain evidence="2 3">NBRC 102662</strain>
    </source>
</reference>